<comment type="function">
    <text evidence="2">Ferredoxins are iron-sulfur proteins that transfer electrons in a wide variety of metabolic reactions.</text>
</comment>
<gene>
    <name evidence="9" type="ORF">NQ502_04650</name>
</gene>
<dbReference type="InterPro" id="IPR029039">
    <property type="entry name" value="Flavoprotein-like_sf"/>
</dbReference>
<keyword evidence="6" id="KW-0408">Iron</keyword>
<dbReference type="Gene3D" id="3.40.50.360">
    <property type="match status" value="1"/>
</dbReference>
<dbReference type="SUPFAM" id="SSF54862">
    <property type="entry name" value="4Fe-4S ferredoxins"/>
    <property type="match status" value="1"/>
</dbReference>
<evidence type="ECO:0000313" key="10">
    <source>
        <dbReference type="Proteomes" id="UP001060164"/>
    </source>
</evidence>
<proteinExistence type="predicted"/>
<keyword evidence="4" id="KW-0004">4Fe-4S</keyword>
<evidence type="ECO:0000256" key="3">
    <source>
        <dbReference type="ARBA" id="ARBA00013529"/>
    </source>
</evidence>
<evidence type="ECO:0000256" key="1">
    <source>
        <dbReference type="ARBA" id="ARBA00001966"/>
    </source>
</evidence>
<evidence type="ECO:0000259" key="8">
    <source>
        <dbReference type="PROSITE" id="PS51379"/>
    </source>
</evidence>
<reference evidence="9" key="1">
    <citation type="journal article" date="2022" name="Cell">
        <title>Design, construction, and in vivo augmentation of a complex gut microbiome.</title>
        <authorList>
            <person name="Cheng A.G."/>
            <person name="Ho P.Y."/>
            <person name="Aranda-Diaz A."/>
            <person name="Jain S."/>
            <person name="Yu F.B."/>
            <person name="Meng X."/>
            <person name="Wang M."/>
            <person name="Iakiviak M."/>
            <person name="Nagashima K."/>
            <person name="Zhao A."/>
            <person name="Murugkar P."/>
            <person name="Patil A."/>
            <person name="Atabakhsh K."/>
            <person name="Weakley A."/>
            <person name="Yan J."/>
            <person name="Brumbaugh A.R."/>
            <person name="Higginbottom S."/>
            <person name="Dimas A."/>
            <person name="Shiver A.L."/>
            <person name="Deutschbauer A."/>
            <person name="Neff N."/>
            <person name="Sonnenburg J.L."/>
            <person name="Huang K.C."/>
            <person name="Fischbach M.A."/>
        </authorList>
    </citation>
    <scope>NUCLEOTIDE SEQUENCE</scope>
    <source>
        <strain evidence="9">DSM 19829</strain>
    </source>
</reference>
<evidence type="ECO:0000256" key="5">
    <source>
        <dbReference type="ARBA" id="ARBA00022723"/>
    </source>
</evidence>
<dbReference type="Proteomes" id="UP001060164">
    <property type="component" value="Chromosome"/>
</dbReference>
<keyword evidence="7" id="KW-0411">Iron-sulfur</keyword>
<dbReference type="InterPro" id="IPR017900">
    <property type="entry name" value="4Fe4S_Fe_S_CS"/>
</dbReference>
<accession>A0ABY5VJI3</accession>
<dbReference type="SUPFAM" id="SSF52218">
    <property type="entry name" value="Flavoproteins"/>
    <property type="match status" value="1"/>
</dbReference>
<feature type="domain" description="4Fe-4S ferredoxin-type" evidence="8">
    <location>
        <begin position="177"/>
        <end position="205"/>
    </location>
</feature>
<dbReference type="EMBL" id="CP102290">
    <property type="protein sequence ID" value="UWP60349.1"/>
    <property type="molecule type" value="Genomic_DNA"/>
</dbReference>
<dbReference type="PANTHER" id="PTHR24960">
    <property type="entry name" value="PHOTOSYSTEM I IRON-SULFUR CENTER-RELATED"/>
    <property type="match status" value="1"/>
</dbReference>
<dbReference type="InterPro" id="IPR017896">
    <property type="entry name" value="4Fe4S_Fe-S-bd"/>
</dbReference>
<sequence length="259" mass="28557">MKKVTAVYFSPTKGTQAYVTEIARRLSAKVCTIDLTVPENRSREYTFGPDDVVIFGAPVYAGRLPQIEGGIFEKIKGCDTPAVFNVSYGNREFDDALLEEKEICEANGFIGIAAGAWLAPHTFSDRIAAGRPDDSDLRAVDEFAAGILEIMKRGDWKKGELKVPGNHPYRDTMVMPFCPAGDETCTECGKCVQVCPVGAVSRENPRETDAGKCIDCLACVKNCPEHSRKVYGPQFEALKERLEHNLLSVRKEPATFKIK</sequence>
<evidence type="ECO:0000313" key="9">
    <source>
        <dbReference type="EMBL" id="UWP60349.1"/>
    </source>
</evidence>
<evidence type="ECO:0000256" key="4">
    <source>
        <dbReference type="ARBA" id="ARBA00022485"/>
    </source>
</evidence>
<evidence type="ECO:0000256" key="2">
    <source>
        <dbReference type="ARBA" id="ARBA00003532"/>
    </source>
</evidence>
<keyword evidence="5" id="KW-0479">Metal-binding</keyword>
<dbReference type="Pfam" id="PF13187">
    <property type="entry name" value="Fer4_9"/>
    <property type="match status" value="1"/>
</dbReference>
<dbReference type="PROSITE" id="PS00198">
    <property type="entry name" value="4FE4S_FER_1"/>
    <property type="match status" value="2"/>
</dbReference>
<dbReference type="PROSITE" id="PS51379">
    <property type="entry name" value="4FE4S_FER_2"/>
    <property type="match status" value="2"/>
</dbReference>
<feature type="domain" description="4Fe-4S ferredoxin-type" evidence="8">
    <location>
        <begin position="207"/>
        <end position="233"/>
    </location>
</feature>
<organism evidence="9 10">
    <name type="scientific">Ruminococcus gauvreauii</name>
    <dbReference type="NCBI Taxonomy" id="438033"/>
    <lineage>
        <taxon>Bacteria</taxon>
        <taxon>Bacillati</taxon>
        <taxon>Bacillota</taxon>
        <taxon>Clostridia</taxon>
        <taxon>Eubacteriales</taxon>
        <taxon>Oscillospiraceae</taxon>
        <taxon>Ruminococcus</taxon>
    </lineage>
</organism>
<protein>
    <recommendedName>
        <fullName evidence="3">Ferredoxin</fullName>
    </recommendedName>
</protein>
<name>A0ABY5VJI3_9FIRM</name>
<keyword evidence="10" id="KW-1185">Reference proteome</keyword>
<evidence type="ECO:0000256" key="7">
    <source>
        <dbReference type="ARBA" id="ARBA00023014"/>
    </source>
</evidence>
<evidence type="ECO:0000256" key="6">
    <source>
        <dbReference type="ARBA" id="ARBA00023004"/>
    </source>
</evidence>
<dbReference type="PANTHER" id="PTHR24960:SF79">
    <property type="entry name" value="PHOTOSYSTEM I IRON-SULFUR CENTER"/>
    <property type="match status" value="1"/>
</dbReference>
<dbReference type="InterPro" id="IPR050157">
    <property type="entry name" value="PSI_iron-sulfur_center"/>
</dbReference>
<dbReference type="Gene3D" id="3.30.70.20">
    <property type="match status" value="1"/>
</dbReference>
<comment type="cofactor">
    <cofactor evidence="1">
        <name>[4Fe-4S] cluster</name>
        <dbReference type="ChEBI" id="CHEBI:49883"/>
    </cofactor>
</comment>
<dbReference type="RefSeq" id="WP_028529671.1">
    <property type="nucleotide sequence ID" value="NZ_CABLBR010000030.1"/>
</dbReference>